<dbReference type="GO" id="GO:0022627">
    <property type="term" value="C:cytosolic small ribosomal subunit"/>
    <property type="evidence" value="ECO:0007669"/>
    <property type="project" value="TreeGrafter"/>
</dbReference>
<evidence type="ECO:0000256" key="2">
    <source>
        <dbReference type="ARBA" id="ARBA00022980"/>
    </source>
</evidence>
<keyword evidence="3 5" id="KW-0687">Ribonucleoprotein</keyword>
<evidence type="ECO:0000256" key="7">
    <source>
        <dbReference type="SAM" id="MobiDB-lite"/>
    </source>
</evidence>
<evidence type="ECO:0000256" key="5">
    <source>
        <dbReference type="HAMAP-Rule" id="MF_00291"/>
    </source>
</evidence>
<proteinExistence type="inferred from homology"/>
<dbReference type="PRINTS" id="PR00395">
    <property type="entry name" value="RIBOSOMALS2"/>
</dbReference>
<keyword evidence="9" id="KW-1185">Reference proteome</keyword>
<keyword evidence="2 5" id="KW-0689">Ribosomal protein</keyword>
<name>A0A410P6Z0_VELA1</name>
<dbReference type="GO" id="GO:0006412">
    <property type="term" value="P:translation"/>
    <property type="evidence" value="ECO:0007669"/>
    <property type="project" value="UniProtKB-UniRule"/>
</dbReference>
<dbReference type="InterPro" id="IPR023591">
    <property type="entry name" value="Ribosomal_uS2_flav_dom_sf"/>
</dbReference>
<dbReference type="Gene3D" id="3.40.50.10490">
    <property type="entry name" value="Glucose-6-phosphate isomerase like protein, domain 1"/>
    <property type="match status" value="1"/>
</dbReference>
<dbReference type="EMBL" id="CP019384">
    <property type="protein sequence ID" value="QAT17965.1"/>
    <property type="molecule type" value="Genomic_DNA"/>
</dbReference>
<evidence type="ECO:0000256" key="3">
    <source>
        <dbReference type="ARBA" id="ARBA00023274"/>
    </source>
</evidence>
<evidence type="ECO:0000313" key="9">
    <source>
        <dbReference type="Proteomes" id="UP000287243"/>
    </source>
</evidence>
<reference evidence="8 9" key="1">
    <citation type="submission" date="2017-01" db="EMBL/GenBank/DDBJ databases">
        <title>First insights into the biology of 'candidatus Vampirococcus archaeovorus'.</title>
        <authorList>
            <person name="Kizina J."/>
            <person name="Jordan S."/>
            <person name="Stueber K."/>
            <person name="Reinhardt R."/>
            <person name="Harder J."/>
        </authorList>
    </citation>
    <scope>NUCLEOTIDE SEQUENCE [LARGE SCALE GENOMIC DNA]</scope>
    <source>
        <strain evidence="8 9">LiM</strain>
    </source>
</reference>
<dbReference type="Pfam" id="PF00318">
    <property type="entry name" value="Ribosomal_S2"/>
    <property type="match status" value="1"/>
</dbReference>
<evidence type="ECO:0000256" key="6">
    <source>
        <dbReference type="RuleBase" id="RU003631"/>
    </source>
</evidence>
<dbReference type="Gene3D" id="1.10.287.610">
    <property type="entry name" value="Helix hairpin bin"/>
    <property type="match status" value="1"/>
</dbReference>
<feature type="region of interest" description="Disordered" evidence="7">
    <location>
        <begin position="262"/>
        <end position="283"/>
    </location>
</feature>
<protein>
    <recommendedName>
        <fullName evidence="4 5">Small ribosomal subunit protein uS2</fullName>
    </recommendedName>
</protein>
<dbReference type="InterPro" id="IPR001865">
    <property type="entry name" value="Ribosomal_uS2"/>
</dbReference>
<dbReference type="PANTHER" id="PTHR12534">
    <property type="entry name" value="30S RIBOSOMAL PROTEIN S2 PROKARYOTIC AND ORGANELLAR"/>
    <property type="match status" value="1"/>
</dbReference>
<evidence type="ECO:0000256" key="4">
    <source>
        <dbReference type="ARBA" id="ARBA00035256"/>
    </source>
</evidence>
<dbReference type="PROSITE" id="PS00963">
    <property type="entry name" value="RIBOSOMAL_S2_2"/>
    <property type="match status" value="1"/>
</dbReference>
<dbReference type="AlphaFoldDB" id="A0A410P6Z0"/>
<accession>A0A410P6Z0</accession>
<evidence type="ECO:0000256" key="1">
    <source>
        <dbReference type="ARBA" id="ARBA00006242"/>
    </source>
</evidence>
<dbReference type="CDD" id="cd01425">
    <property type="entry name" value="RPS2"/>
    <property type="match status" value="1"/>
</dbReference>
<dbReference type="Proteomes" id="UP000287243">
    <property type="component" value="Chromosome"/>
</dbReference>
<dbReference type="HAMAP" id="MF_00291_B">
    <property type="entry name" value="Ribosomal_uS2_B"/>
    <property type="match status" value="1"/>
</dbReference>
<dbReference type="InterPro" id="IPR005706">
    <property type="entry name" value="Ribosomal_uS2_bac/mit/plastid"/>
</dbReference>
<dbReference type="NCBIfam" id="TIGR01011">
    <property type="entry name" value="rpsB_bact"/>
    <property type="match status" value="1"/>
</dbReference>
<dbReference type="OrthoDB" id="9808036at2"/>
<sequence length="283" mass="31878">MKQLLEAGVHFGHQTRRWNPKMKNYIFGEKSGIYIIDLQKTEVFLNEAREFISEMVAQGKPVLFVGTKKQAQEVIEEEAKRCGAFYVNHRWLGGLLTNFQTIKKSIRRYKEIEQMEKDGIFESLTKKEIAALTKEREKLVKNLSGVIEMDRLPGAIFVVDSKKEETAVLEAKRLGIPIVALIDTNCDPDLITHPIPGNDDAIKSIRLVSKFMADSVLDGRKRFDEVKAAMKLKEAETEEAGEAETTASSVIEAEEEVIKKLAIDQEGAGKEKAPKAKKGREKD</sequence>
<dbReference type="KEGG" id="vai:BU251_00830"/>
<dbReference type="InterPro" id="IPR018130">
    <property type="entry name" value="Ribosomal_uS2_CS"/>
</dbReference>
<dbReference type="PANTHER" id="PTHR12534:SF0">
    <property type="entry name" value="SMALL RIBOSOMAL SUBUNIT PROTEIN US2M"/>
    <property type="match status" value="1"/>
</dbReference>
<organism evidence="8 9">
    <name type="scientific">Velamenicoccus archaeovorus</name>
    <dbReference type="NCBI Taxonomy" id="1930593"/>
    <lineage>
        <taxon>Bacteria</taxon>
        <taxon>Pseudomonadati</taxon>
        <taxon>Candidatus Omnitrophota</taxon>
        <taxon>Candidatus Velamenicoccus</taxon>
    </lineage>
</organism>
<evidence type="ECO:0000313" key="8">
    <source>
        <dbReference type="EMBL" id="QAT17965.1"/>
    </source>
</evidence>
<dbReference type="FunFam" id="1.10.287.610:FF:000001">
    <property type="entry name" value="30S ribosomal protein S2"/>
    <property type="match status" value="1"/>
</dbReference>
<comment type="similarity">
    <text evidence="1 5 6">Belongs to the universal ribosomal protein uS2 family.</text>
</comment>
<gene>
    <name evidence="5" type="primary">rpsB</name>
    <name evidence="8" type="ORF">BU251_00830</name>
</gene>
<dbReference type="SUPFAM" id="SSF52313">
    <property type="entry name" value="Ribosomal protein S2"/>
    <property type="match status" value="1"/>
</dbReference>
<dbReference type="GO" id="GO:0003735">
    <property type="term" value="F:structural constituent of ribosome"/>
    <property type="evidence" value="ECO:0007669"/>
    <property type="project" value="InterPro"/>
</dbReference>
<dbReference type="PROSITE" id="PS00962">
    <property type="entry name" value="RIBOSOMAL_S2_1"/>
    <property type="match status" value="1"/>
</dbReference>